<evidence type="ECO:0000313" key="1">
    <source>
        <dbReference type="EMBL" id="JAH17874.1"/>
    </source>
</evidence>
<proteinExistence type="predicted"/>
<sequence length="67" mass="7203">MCSMCVRMFTCVLLLETYTGFHLQGGGTPPLSASLFLCLALLLSRSPTRAHAIRSAFTVRGAVQDAL</sequence>
<organism evidence="1">
    <name type="scientific">Anguilla anguilla</name>
    <name type="common">European freshwater eel</name>
    <name type="synonym">Muraena anguilla</name>
    <dbReference type="NCBI Taxonomy" id="7936"/>
    <lineage>
        <taxon>Eukaryota</taxon>
        <taxon>Metazoa</taxon>
        <taxon>Chordata</taxon>
        <taxon>Craniata</taxon>
        <taxon>Vertebrata</taxon>
        <taxon>Euteleostomi</taxon>
        <taxon>Actinopterygii</taxon>
        <taxon>Neopterygii</taxon>
        <taxon>Teleostei</taxon>
        <taxon>Anguilliformes</taxon>
        <taxon>Anguillidae</taxon>
        <taxon>Anguilla</taxon>
    </lineage>
</organism>
<reference evidence="1" key="1">
    <citation type="submission" date="2014-11" db="EMBL/GenBank/DDBJ databases">
        <authorList>
            <person name="Amaro Gonzalez C."/>
        </authorList>
    </citation>
    <scope>NUCLEOTIDE SEQUENCE</scope>
</reference>
<dbReference type="AlphaFoldDB" id="A0A0E9QM24"/>
<accession>A0A0E9QM24</accession>
<reference evidence="1" key="2">
    <citation type="journal article" date="2015" name="Fish Shellfish Immunol.">
        <title>Early steps in the European eel (Anguilla anguilla)-Vibrio vulnificus interaction in the gills: Role of the RtxA13 toxin.</title>
        <authorList>
            <person name="Callol A."/>
            <person name="Pajuelo D."/>
            <person name="Ebbesson L."/>
            <person name="Teles M."/>
            <person name="MacKenzie S."/>
            <person name="Amaro C."/>
        </authorList>
    </citation>
    <scope>NUCLEOTIDE SEQUENCE</scope>
</reference>
<name>A0A0E9QM24_ANGAN</name>
<dbReference type="EMBL" id="GBXM01090703">
    <property type="protein sequence ID" value="JAH17874.1"/>
    <property type="molecule type" value="Transcribed_RNA"/>
</dbReference>
<protein>
    <submittedName>
        <fullName evidence="1">Uncharacterized protein</fullName>
    </submittedName>
</protein>